<name>A0AC61L2K2_9EURY</name>
<evidence type="ECO:0000313" key="2">
    <source>
        <dbReference type="Proteomes" id="UP000248329"/>
    </source>
</evidence>
<sequence length="1782" mass="195804">MKMLTRLLLTASICLLIACTAAAMPPSVDHTDNYTVVLTYGQTPYQMGYRASGNVTAWNWWDTGEGMQQQNLILVMVLDKTAHPVGGLSQPSFSLSQTRFRAGLNTYSLKADNDGTGNYSNNMNIWHWIPLDLVGHSNTELTFYTWYRIVPGDYGYVKVSTDGGHTWTELANYTKYQTGMPVKQTISLSAYDGEDILLAFNFVSDSSGVDEGWYIDDIKVVANGIQFFNWRLFGSTIFKDGATSTPPALVVDISYPSYYSARTEKIKLQEYSKGLYGGIFYYATNETYSGRYEIKFNNEINGTDPLSVTTTFDTTLWGCQASNCHDAWSPTDDPSIRNPCNVIHPDNITSSTATNCLTACHTPSASQFLRATPVHLHEIVYGHYGGFVCGDAGWVEIFNKPNSVNIQMYRDTSVKRPLVQGAFNQSSHASATATVGCTDCHTKFVHDKTGSVQYKVAPPTTLHGTNITYGVHSNVSCEKCHGSLTYPKFNPSVHSLKGTLNGYVPEFMSYKESTGTYIIDVNGTAEINVTVVADDTDHEFLLSLVGPVNSKNVKPTDLNVSDPWRGTYMLPSIDGTAIFRAGGKICYPYGEYLNVVTFDTGSPKPGTWVVRILARSTGKFNYTITSNYAIAQKPIIHIPWNCSECHQASPTAGCEGARTNLTIPDWDNYGLAYTHTDIDGDGSDDVTCRACHNALHDVGILNCVNCHQTPPGGHASIFQDYPNKTYEDCLRCHDDPHYEPERAAGGDCASCHLSGGMNVSCGLPIINESGFSGSVHSNITGDYDLSNYTRLSMVCWGCHNNYSEQLEDPKHFRIEPDCTDCHFNETPLNIKYFPRPPRQAVEHQPDGTDVVTPIANCTICHNKSLVQAPGVPPTAGVNNPGARNFVSHYGRKRTDIIVDGGAASKCAYCHRDGGHEFNDVFALKSNANITHGVDCAACHGYGRIHDDVFTVPVMAPGNNSLCFACHDDIGNHAVNKILLSSGTPKVNKTLFNKGIHAGANCTDCHTPLPVRIDQNVSVGDTVCYNVSVIEDTKELNVTIRWNASSGGDLNLTLKYPNGTEINSSALPDIKYVTGSDYEYYWIYMPVDGTWQACVTGVVDTPDFRLAVEPLVKHPGTPPHGCEDCHVNPLIEQVYGAPQAVQHTRDATDVHVRPECMGCHNKSEMILPHGYKVESEAANVSHYGKPRRYDIVNPGNASSNCSYCHTDGGNEFGDVFVDPQNANIEHGVDCAACHGCGRIHDDVFTMPEMVPGDNDLCLACHDHITNCTIVRGVFTSSIHSGANCTDCHTPLPISIAGSVSEGGGRSYLFEVPLKVKRMNITLDWTKGDLDLTLNDSDGRKINSSVAASDPDIDYVVNETREYYTLHSPANGSWTARVTGIALDGTEPYTLAVDIVVKHHGTPPPACDVCHATDDKEHVIPKNAPQIAEHVTNGTPMDAVVRTAASCTNCHRNDIPDGLFIINNRTRENATNATVSHYGVPDALDTRECIECHENDDIGRKWGDAPDPREVTRYERIEDVNDIEETLRTGDVCKLKNGYEITVGPVSSTGSSIWVDLTHNGVSVQRELVSEGGVFEYEIKKDWVKSKSNAGDDLYGTGHETYKHRRSNESGYTTIVDLEVDDIFTSGMMGVATFKGLVLKSRMHVETENKACYTCHIDGYRYYAPEDGDSYFVLRNGGADGDHDDSDDITIGRVPINFTEHEHKTLHARSRWDLGHGYLLQITEIDLVGKKAVVELSRDGSVLQREVVPEGGIFSYNTTITDKEGHMRTDITVFEMRISGVFRR</sequence>
<protein>
    <submittedName>
        <fullName evidence="1">Uncharacterized protein</fullName>
    </submittedName>
</protein>
<dbReference type="EMBL" id="PQXF01000016">
    <property type="protein sequence ID" value="PXF60450.1"/>
    <property type="molecule type" value="Genomic_DNA"/>
</dbReference>
<comment type="caution">
    <text evidence="1">The sequence shown here is derived from an EMBL/GenBank/DDBJ whole genome shotgun (WGS) entry which is preliminary data.</text>
</comment>
<evidence type="ECO:0000313" key="1">
    <source>
        <dbReference type="EMBL" id="PXF60450.1"/>
    </source>
</evidence>
<reference evidence="1" key="1">
    <citation type="submission" date="2018-01" db="EMBL/GenBank/DDBJ databases">
        <authorList>
            <person name="Krukenberg V."/>
        </authorList>
    </citation>
    <scope>NUCLEOTIDE SEQUENCE</scope>
    <source>
        <strain evidence="1">E20ANME2</strain>
    </source>
</reference>
<proteinExistence type="predicted"/>
<organism evidence="1 2">
    <name type="scientific">Candidatus Methanogaster sp</name>
    <dbReference type="NCBI Taxonomy" id="3386292"/>
    <lineage>
        <taxon>Archaea</taxon>
        <taxon>Methanobacteriati</taxon>
        <taxon>Methanobacteriota</taxon>
        <taxon>Stenosarchaea group</taxon>
        <taxon>Methanomicrobia</taxon>
        <taxon>Methanosarcinales</taxon>
        <taxon>ANME-2 cluster</taxon>
        <taxon>Candidatus Methanogasteraceae</taxon>
        <taxon>Candidatus Methanogaster</taxon>
    </lineage>
</organism>
<dbReference type="Proteomes" id="UP000248329">
    <property type="component" value="Unassembled WGS sequence"/>
</dbReference>
<accession>A0AC61L2K2</accession>
<gene>
    <name evidence="1" type="ORF">C4B59_09240</name>
</gene>